<gene>
    <name evidence="1" type="ORF">Tci_866578</name>
</gene>
<accession>A0A699SBY9</accession>
<name>A0A699SBY9_TANCI</name>
<reference evidence="1" key="1">
    <citation type="journal article" date="2019" name="Sci. Rep.">
        <title>Draft genome of Tanacetum cinerariifolium, the natural source of mosquito coil.</title>
        <authorList>
            <person name="Yamashiro T."/>
            <person name="Shiraishi A."/>
            <person name="Satake H."/>
            <person name="Nakayama K."/>
        </authorList>
    </citation>
    <scope>NUCLEOTIDE SEQUENCE</scope>
</reference>
<organism evidence="1">
    <name type="scientific">Tanacetum cinerariifolium</name>
    <name type="common">Dalmatian daisy</name>
    <name type="synonym">Chrysanthemum cinerariifolium</name>
    <dbReference type="NCBI Taxonomy" id="118510"/>
    <lineage>
        <taxon>Eukaryota</taxon>
        <taxon>Viridiplantae</taxon>
        <taxon>Streptophyta</taxon>
        <taxon>Embryophyta</taxon>
        <taxon>Tracheophyta</taxon>
        <taxon>Spermatophyta</taxon>
        <taxon>Magnoliopsida</taxon>
        <taxon>eudicotyledons</taxon>
        <taxon>Gunneridae</taxon>
        <taxon>Pentapetalae</taxon>
        <taxon>asterids</taxon>
        <taxon>campanulids</taxon>
        <taxon>Asterales</taxon>
        <taxon>Asteraceae</taxon>
        <taxon>Asteroideae</taxon>
        <taxon>Anthemideae</taxon>
        <taxon>Anthemidinae</taxon>
        <taxon>Tanacetum</taxon>
    </lineage>
</organism>
<proteinExistence type="predicted"/>
<dbReference type="EMBL" id="BKCJ011149714">
    <property type="protein sequence ID" value="GFC94608.1"/>
    <property type="molecule type" value="Genomic_DNA"/>
</dbReference>
<dbReference type="AlphaFoldDB" id="A0A699SBY9"/>
<comment type="caution">
    <text evidence="1">The sequence shown here is derived from an EMBL/GenBank/DDBJ whole genome shotgun (WGS) entry which is preliminary data.</text>
</comment>
<sequence length="68" mass="7765">MRASYVNLRSFMKYAKDKRKSIRFGYVIPKLNRGNEDLSTKSFGESLHVSGNTGQLITTKQDNGFPHK</sequence>
<protein>
    <submittedName>
        <fullName evidence="1">Uncharacterized protein</fullName>
    </submittedName>
</protein>
<evidence type="ECO:0000313" key="1">
    <source>
        <dbReference type="EMBL" id="GFC94608.1"/>
    </source>
</evidence>